<evidence type="ECO:0000256" key="6">
    <source>
        <dbReference type="ARBA" id="ARBA00023002"/>
    </source>
</evidence>
<accession>A0A9X3M791</accession>
<keyword evidence="6" id="KW-0560">Oxidoreductase</keyword>
<dbReference type="GO" id="GO:0005829">
    <property type="term" value="C:cytosol"/>
    <property type="evidence" value="ECO:0007669"/>
    <property type="project" value="TreeGrafter"/>
</dbReference>
<keyword evidence="5" id="KW-0521">NADP</keyword>
<dbReference type="PANTHER" id="PTHR48069:SF3">
    <property type="entry name" value="DIHYDROFOLATE REDUCTASE"/>
    <property type="match status" value="1"/>
</dbReference>
<keyword evidence="10" id="KW-1185">Reference proteome</keyword>
<dbReference type="AlphaFoldDB" id="A0A9X3M791"/>
<dbReference type="Pfam" id="PF00186">
    <property type="entry name" value="DHFR_1"/>
    <property type="match status" value="1"/>
</dbReference>
<name>A0A9X3M791_9CORY</name>
<dbReference type="InterPro" id="IPR017925">
    <property type="entry name" value="DHFR_CS"/>
</dbReference>
<dbReference type="Gene3D" id="3.40.430.10">
    <property type="entry name" value="Dihydrofolate Reductase, subunit A"/>
    <property type="match status" value="1"/>
</dbReference>
<organism evidence="9 10">
    <name type="scientific">Corynebacterium macclintockiae</name>
    <dbReference type="NCBI Taxonomy" id="2913501"/>
    <lineage>
        <taxon>Bacteria</taxon>
        <taxon>Bacillati</taxon>
        <taxon>Actinomycetota</taxon>
        <taxon>Actinomycetes</taxon>
        <taxon>Mycobacteriales</taxon>
        <taxon>Corynebacteriaceae</taxon>
        <taxon>Corynebacterium</taxon>
    </lineage>
</organism>
<dbReference type="GO" id="GO:0004146">
    <property type="term" value="F:dihydrofolate reductase activity"/>
    <property type="evidence" value="ECO:0007669"/>
    <property type="project" value="UniProtKB-EC"/>
</dbReference>
<dbReference type="GO" id="GO:0050661">
    <property type="term" value="F:NADP binding"/>
    <property type="evidence" value="ECO:0007669"/>
    <property type="project" value="InterPro"/>
</dbReference>
<comment type="similarity">
    <text evidence="2 7">Belongs to the dihydrofolate reductase family.</text>
</comment>
<dbReference type="PRINTS" id="PR00070">
    <property type="entry name" value="DHFR"/>
</dbReference>
<evidence type="ECO:0000256" key="4">
    <source>
        <dbReference type="ARBA" id="ARBA00022563"/>
    </source>
</evidence>
<dbReference type="GeneID" id="301813531"/>
<evidence type="ECO:0000256" key="3">
    <source>
        <dbReference type="ARBA" id="ARBA00012856"/>
    </source>
</evidence>
<dbReference type="PROSITE" id="PS00075">
    <property type="entry name" value="DHFR_1"/>
    <property type="match status" value="1"/>
</dbReference>
<evidence type="ECO:0000313" key="9">
    <source>
        <dbReference type="EMBL" id="MCZ9305501.1"/>
    </source>
</evidence>
<protein>
    <recommendedName>
        <fullName evidence="3">dihydrofolate reductase</fullName>
        <ecNumber evidence="3">1.5.1.3</ecNumber>
    </recommendedName>
</protein>
<dbReference type="PANTHER" id="PTHR48069">
    <property type="entry name" value="DIHYDROFOLATE REDUCTASE"/>
    <property type="match status" value="1"/>
</dbReference>
<dbReference type="GO" id="GO:0006730">
    <property type="term" value="P:one-carbon metabolic process"/>
    <property type="evidence" value="ECO:0007669"/>
    <property type="project" value="UniProtKB-KW"/>
</dbReference>
<dbReference type="InterPro" id="IPR012259">
    <property type="entry name" value="DHFR"/>
</dbReference>
<dbReference type="InterPro" id="IPR001796">
    <property type="entry name" value="DHFR_dom"/>
</dbReference>
<dbReference type="GO" id="GO:0046654">
    <property type="term" value="P:tetrahydrofolate biosynthetic process"/>
    <property type="evidence" value="ECO:0007669"/>
    <property type="project" value="InterPro"/>
</dbReference>
<dbReference type="EMBL" id="JAKMUV010000010">
    <property type="protein sequence ID" value="MCZ9305501.1"/>
    <property type="molecule type" value="Genomic_DNA"/>
</dbReference>
<dbReference type="CDD" id="cd00209">
    <property type="entry name" value="DHFR"/>
    <property type="match status" value="1"/>
</dbReference>
<dbReference type="GO" id="GO:0046655">
    <property type="term" value="P:folic acid metabolic process"/>
    <property type="evidence" value="ECO:0007669"/>
    <property type="project" value="TreeGrafter"/>
</dbReference>
<evidence type="ECO:0000259" key="8">
    <source>
        <dbReference type="PROSITE" id="PS51330"/>
    </source>
</evidence>
<dbReference type="GO" id="GO:0046452">
    <property type="term" value="P:dihydrofolate metabolic process"/>
    <property type="evidence" value="ECO:0007669"/>
    <property type="project" value="TreeGrafter"/>
</dbReference>
<dbReference type="EC" id="1.5.1.3" evidence="3"/>
<dbReference type="SUPFAM" id="SSF53597">
    <property type="entry name" value="Dihydrofolate reductase-like"/>
    <property type="match status" value="1"/>
</dbReference>
<sequence length="237" mass="26350">MSKNDKPHRPTGYEPGDYPELTAAAVSYALEAKGISRDQVEIGMIWAQTTAGVIGDGADMPWYLPEDLKHFKNATTGYPVVMGRTSWEALDDGFRPLPGRTNYVITRQDDYDAPGGLIEPSIPSALANAAEQILNELKDGTSTDGADGTEDERTPTVWVLGGGQVYAQCMPVADRIVITEIDMEAPERFQVYAPLVPTEEFEEHAQEWQESAKGHPVDQEVDTEQPLRYRFCTWTRR</sequence>
<feature type="domain" description="DHFR" evidence="8">
    <location>
        <begin position="41"/>
        <end position="236"/>
    </location>
</feature>
<dbReference type="Proteomes" id="UP001146505">
    <property type="component" value="Unassembled WGS sequence"/>
</dbReference>
<dbReference type="PROSITE" id="PS51330">
    <property type="entry name" value="DHFR_2"/>
    <property type="match status" value="1"/>
</dbReference>
<keyword evidence="4" id="KW-0554">One-carbon metabolism</keyword>
<comment type="pathway">
    <text evidence="1">Cofactor biosynthesis; tetrahydrofolate biosynthesis; 5,6,7,8-tetrahydrofolate from 7,8-dihydrofolate: step 1/1.</text>
</comment>
<reference evidence="9" key="1">
    <citation type="submission" date="2022-02" db="EMBL/GenBank/DDBJ databases">
        <title>Corynebacterium sp. from urogenital microbiome.</title>
        <authorList>
            <person name="Cappelli E.A."/>
            <person name="Ribeiro T.G."/>
            <person name="Peixe L."/>
        </authorList>
    </citation>
    <scope>NUCLEOTIDE SEQUENCE</scope>
    <source>
        <strain evidence="9">C9Ua_112</strain>
    </source>
</reference>
<proteinExistence type="inferred from homology"/>
<evidence type="ECO:0000256" key="2">
    <source>
        <dbReference type="ARBA" id="ARBA00009539"/>
    </source>
</evidence>
<dbReference type="InterPro" id="IPR024072">
    <property type="entry name" value="DHFR-like_dom_sf"/>
</dbReference>
<evidence type="ECO:0000256" key="5">
    <source>
        <dbReference type="ARBA" id="ARBA00022857"/>
    </source>
</evidence>
<comment type="caution">
    <text evidence="9">The sequence shown here is derived from an EMBL/GenBank/DDBJ whole genome shotgun (WGS) entry which is preliminary data.</text>
</comment>
<gene>
    <name evidence="9" type="ORF">L8U58_08195</name>
</gene>
<dbReference type="RefSeq" id="WP_269955107.1">
    <property type="nucleotide sequence ID" value="NZ_JAKMUV010000010.1"/>
</dbReference>
<evidence type="ECO:0000256" key="1">
    <source>
        <dbReference type="ARBA" id="ARBA00004903"/>
    </source>
</evidence>
<evidence type="ECO:0000256" key="7">
    <source>
        <dbReference type="RuleBase" id="RU004474"/>
    </source>
</evidence>
<evidence type="ECO:0000313" key="10">
    <source>
        <dbReference type="Proteomes" id="UP001146505"/>
    </source>
</evidence>